<evidence type="ECO:0000256" key="1">
    <source>
        <dbReference type="ARBA" id="ARBA00010148"/>
    </source>
</evidence>
<name>A0A8J5XBZ8_DIALT</name>
<comment type="caution">
    <text evidence="5">The sequence shown here is derived from an EMBL/GenBank/DDBJ whole genome shotgun (WGS) entry which is preliminary data.</text>
</comment>
<sequence>MIGDDDTITGMLLAGCGNVDEKRNSNFLVVDAKTSHAQIEEAFNKFTKDPRISILVINQYIAHEMRGTLDKWAELGEKRPAILEVPSKEHPYEKALDPVYQRTKLLLGLRD</sequence>
<dbReference type="Pfam" id="PF01990">
    <property type="entry name" value="ATP-synt_F"/>
    <property type="match status" value="1"/>
</dbReference>
<proteinExistence type="inferred from homology"/>
<dbReference type="PIRSF" id="PIRSF015945">
    <property type="entry name" value="ATPase_V1_F_euk"/>
    <property type="match status" value="1"/>
</dbReference>
<dbReference type="Proteomes" id="UP000751190">
    <property type="component" value="Unassembled WGS sequence"/>
</dbReference>
<reference evidence="5" key="1">
    <citation type="submission" date="2021-05" db="EMBL/GenBank/DDBJ databases">
        <title>The genome of the haptophyte Pavlova lutheri (Diacronema luteri, Pavlovales) - a model for lipid biosynthesis in eukaryotic algae.</title>
        <authorList>
            <person name="Hulatt C.J."/>
            <person name="Posewitz M.C."/>
        </authorList>
    </citation>
    <scope>NUCLEOTIDE SEQUENCE</scope>
    <source>
        <strain evidence="5">NIVA-4/92</strain>
    </source>
</reference>
<evidence type="ECO:0000256" key="2">
    <source>
        <dbReference type="ARBA" id="ARBA00022448"/>
    </source>
</evidence>
<keyword evidence="6" id="KW-1185">Reference proteome</keyword>
<dbReference type="NCBIfam" id="TIGR01101">
    <property type="entry name" value="V_ATP_synt_F"/>
    <property type="match status" value="1"/>
</dbReference>
<evidence type="ECO:0000313" key="6">
    <source>
        <dbReference type="Proteomes" id="UP000751190"/>
    </source>
</evidence>
<evidence type="ECO:0000256" key="4">
    <source>
        <dbReference type="ARBA" id="ARBA00023065"/>
    </source>
</evidence>
<gene>
    <name evidence="5" type="ORF">KFE25_011973</name>
</gene>
<evidence type="ECO:0000256" key="3">
    <source>
        <dbReference type="ARBA" id="ARBA00022781"/>
    </source>
</evidence>
<protein>
    <recommendedName>
        <fullName evidence="7">V-type proton ATPase subunit F</fullName>
    </recommendedName>
</protein>
<dbReference type="InterPro" id="IPR036906">
    <property type="entry name" value="ATPase_V1_fsu_sf"/>
</dbReference>
<dbReference type="PANTHER" id="PTHR13861:SF2">
    <property type="entry name" value="V-TYPE PROTON ATPASE SUBUNIT F"/>
    <property type="match status" value="1"/>
</dbReference>
<organism evidence="5 6">
    <name type="scientific">Diacronema lutheri</name>
    <name type="common">Unicellular marine alga</name>
    <name type="synonym">Monochrysis lutheri</name>
    <dbReference type="NCBI Taxonomy" id="2081491"/>
    <lineage>
        <taxon>Eukaryota</taxon>
        <taxon>Haptista</taxon>
        <taxon>Haptophyta</taxon>
        <taxon>Pavlovophyceae</taxon>
        <taxon>Pavlovales</taxon>
        <taxon>Pavlovaceae</taxon>
        <taxon>Diacronema</taxon>
    </lineage>
</organism>
<dbReference type="PANTHER" id="PTHR13861">
    <property type="entry name" value="VACUOLAR ATP SYNTHASE SUBUNIT F"/>
    <property type="match status" value="1"/>
</dbReference>
<dbReference type="Gene3D" id="3.40.50.10580">
    <property type="entry name" value="ATPase, V1 complex, subunit F"/>
    <property type="match status" value="1"/>
</dbReference>
<dbReference type="AlphaFoldDB" id="A0A8J5XBZ8"/>
<dbReference type="OMA" id="IIICQHI"/>
<dbReference type="SUPFAM" id="SSF159468">
    <property type="entry name" value="AtpF-like"/>
    <property type="match status" value="1"/>
</dbReference>
<dbReference type="GO" id="GO:0033180">
    <property type="term" value="C:proton-transporting V-type ATPase, V1 domain"/>
    <property type="evidence" value="ECO:0007669"/>
    <property type="project" value="InterPro"/>
</dbReference>
<dbReference type="InterPro" id="IPR005772">
    <property type="entry name" value="ATPase_V1-cplx_fsu_euk"/>
</dbReference>
<dbReference type="EMBL" id="JAGTXO010000060">
    <property type="protein sequence ID" value="KAG8457907.1"/>
    <property type="molecule type" value="Genomic_DNA"/>
</dbReference>
<keyword evidence="3" id="KW-0375">Hydrogen ion transport</keyword>
<evidence type="ECO:0008006" key="7">
    <source>
        <dbReference type="Google" id="ProtNLM"/>
    </source>
</evidence>
<evidence type="ECO:0000313" key="5">
    <source>
        <dbReference type="EMBL" id="KAG8457907.1"/>
    </source>
</evidence>
<dbReference type="GO" id="GO:0046961">
    <property type="term" value="F:proton-transporting ATPase activity, rotational mechanism"/>
    <property type="evidence" value="ECO:0007669"/>
    <property type="project" value="InterPro"/>
</dbReference>
<dbReference type="OrthoDB" id="10261947at2759"/>
<accession>A0A8J5XBZ8</accession>
<comment type="similarity">
    <text evidence="1">Belongs to the V-ATPase F subunit family.</text>
</comment>
<keyword evidence="2" id="KW-0813">Transport</keyword>
<keyword evidence="4" id="KW-0406">Ion transport</keyword>
<dbReference type="InterPro" id="IPR008218">
    <property type="entry name" value="ATPase_V1-cplx_f_g_su"/>
</dbReference>